<keyword evidence="2" id="KW-1185">Reference proteome</keyword>
<evidence type="ECO:0000313" key="2">
    <source>
        <dbReference type="Proteomes" id="UP001224682"/>
    </source>
</evidence>
<proteinExistence type="predicted"/>
<name>A0ABU0BGG0_9HYPH</name>
<organism evidence="1 2">
    <name type="scientific">Ancylobacter polymorphus</name>
    <dbReference type="NCBI Taxonomy" id="223390"/>
    <lineage>
        <taxon>Bacteria</taxon>
        <taxon>Pseudomonadati</taxon>
        <taxon>Pseudomonadota</taxon>
        <taxon>Alphaproteobacteria</taxon>
        <taxon>Hyphomicrobiales</taxon>
        <taxon>Xanthobacteraceae</taxon>
        <taxon>Ancylobacter</taxon>
    </lineage>
</organism>
<comment type="caution">
    <text evidence="1">The sequence shown here is derived from an EMBL/GenBank/DDBJ whole genome shotgun (WGS) entry which is preliminary data.</text>
</comment>
<dbReference type="Proteomes" id="UP001224682">
    <property type="component" value="Unassembled WGS sequence"/>
</dbReference>
<reference evidence="1 2" key="1">
    <citation type="submission" date="2023-07" db="EMBL/GenBank/DDBJ databases">
        <title>Genomic Encyclopedia of Type Strains, Phase IV (KMG-IV): sequencing the most valuable type-strain genomes for metagenomic binning, comparative biology and taxonomic classification.</title>
        <authorList>
            <person name="Goeker M."/>
        </authorList>
    </citation>
    <scope>NUCLEOTIDE SEQUENCE [LARGE SCALE GENOMIC DNA]</scope>
    <source>
        <strain evidence="1 2">DSM 2457</strain>
    </source>
</reference>
<evidence type="ECO:0000313" key="1">
    <source>
        <dbReference type="EMBL" id="MDQ0304510.1"/>
    </source>
</evidence>
<dbReference type="RefSeq" id="WP_307021778.1">
    <property type="nucleotide sequence ID" value="NZ_JAUSUI010000008.1"/>
</dbReference>
<sequence>MMPAGYAPIFYRRLYVCYGGRIYYPIVNATFRGRSTLVAASAAIDQIYRVPVAEFRPSGNGNFRIGLFTRDGRAWYISENTDDGEGRLDLTDVSSNGIEFKFEQELIDSIDVYEAGISKNNFAKIVTAKEPGAVLLIQSNGIMRLSKNVKRRLAVSDGDAFYLGISERTSAPFTAQIGYRDDAGDVYYLNIASDNNQYHFDFTKDKPKQPAVFSGDFFEPRCDFGLNLIVDRYFVGVSRLLQAHEFSTDQESGEIATKAINCIHIGIPSDPARFLIENVENSATRVRIRVLGLDVRNEYVYYLTRSHPAEKSALRLALRRFSRSAAATKSGGTVFDLFDVRTQDASTFALRNVATGKYLPSHVGPADAAATTARRDVASFERFSWKFSAEGLTGSGGGSVRIATNEHGHRAFACKADKNTGEISDDNRIALIGEHLVDVSRTYDIRNVPRITYVLSDEGDSGILVKAAEDAGARGCWERDAKSPLPEVGVDRLWSYQDGTPFMLACKDRNGTIRVLSWDDTPGEKSYLESGKVTLKEFEFTKDFISDHHNHFHYNNGMIFCAGYSSFLATSYDMLPLTSRRLSFLSIYKANYSDALRDDPRRRMLLSERWGLSKSGYLMKRNGPLGAVVAKRLSAPSKGSVDVVYWTEWADVDDKGENDDFDSARWFTIPKFALESRLAIADSKAPLDPPIKPSSRAFFYVTVGSYEVYDKISCGTSNLTYVDASTVLDSHNSFATREVSALTPDITFVQQSSDANWARYHLVSFVDGKMQPRSYRLIDAPDHCSALYDFLAQDRIAYITGDTHIPRSLLAEGRENGNTLKFMQTSENGYGHRLDTFKFRSKLIKLKRRSVEHADTNIIFDNSEFFRPFYVTIDKEKGSNLFHFESRRKYEDVTSSEIRMALYSMQCGVYGGDHTLFGISDGMLRHLSIAGIDASGLDWGAAKLETIPVPHVAPGNVCLSGAPGLAVMDHFRCAVSVATVDGKVFVGIFDLDQQKFVEWSLVVNIPLCRVNPQIALIGDFLQVIGITAYGGNLFSALIEVPPVNHD</sequence>
<dbReference type="EMBL" id="JAUSUI010000008">
    <property type="protein sequence ID" value="MDQ0304510.1"/>
    <property type="molecule type" value="Genomic_DNA"/>
</dbReference>
<accession>A0ABU0BGG0</accession>
<protein>
    <submittedName>
        <fullName evidence="1">Uncharacterized protein</fullName>
    </submittedName>
</protein>
<gene>
    <name evidence="1" type="ORF">J2S75_003555</name>
</gene>